<evidence type="ECO:0000313" key="1">
    <source>
        <dbReference type="EMBL" id="SEM33962.1"/>
    </source>
</evidence>
<evidence type="ECO:0000313" key="2">
    <source>
        <dbReference type="Proteomes" id="UP000198677"/>
    </source>
</evidence>
<keyword evidence="2" id="KW-1185">Reference proteome</keyword>
<accession>A0A1H7XJ73</accession>
<dbReference type="EMBL" id="FOAW01000033">
    <property type="protein sequence ID" value="SEM33962.1"/>
    <property type="molecule type" value="Genomic_DNA"/>
</dbReference>
<sequence length="138" mass="14749">MRETNSGLDVNSYLTPRGQEILDTAGSQCLPKIMHDVNGVPMGEMLARPLGDAAFRDAIADYMTIPTSGYDAPILLLLNATDVTVPSPLHATLAAQFAANGVDHRSVVGTGKHCELNPQMWAAIDAFIVQMLATPTTR</sequence>
<evidence type="ECO:0008006" key="3">
    <source>
        <dbReference type="Google" id="ProtNLM"/>
    </source>
</evidence>
<protein>
    <recommendedName>
        <fullName evidence="3">Secretory lipase</fullName>
    </recommendedName>
</protein>
<dbReference type="RefSeq" id="WP_245816531.1">
    <property type="nucleotide sequence ID" value="NZ_FOAW01000033.1"/>
</dbReference>
<gene>
    <name evidence="1" type="ORF">SAMN05444583_1334</name>
</gene>
<dbReference type="AlphaFoldDB" id="A0A1H7XJ73"/>
<reference evidence="2" key="1">
    <citation type="submission" date="2016-10" db="EMBL/GenBank/DDBJ databases">
        <authorList>
            <person name="Varghese N."/>
            <person name="Submissions S."/>
        </authorList>
    </citation>
    <scope>NUCLEOTIDE SEQUENCE [LARGE SCALE GENOMIC DNA]</scope>
    <source>
        <strain evidence="2">DSM 44675</strain>
    </source>
</reference>
<proteinExistence type="predicted"/>
<name>A0A1H7XJ73_9NOCA</name>
<organism evidence="1 2">
    <name type="scientific">Rhodococcus maanshanensis</name>
    <dbReference type="NCBI Taxonomy" id="183556"/>
    <lineage>
        <taxon>Bacteria</taxon>
        <taxon>Bacillati</taxon>
        <taxon>Actinomycetota</taxon>
        <taxon>Actinomycetes</taxon>
        <taxon>Mycobacteriales</taxon>
        <taxon>Nocardiaceae</taxon>
        <taxon>Rhodococcus</taxon>
    </lineage>
</organism>
<dbReference type="Proteomes" id="UP000198677">
    <property type="component" value="Unassembled WGS sequence"/>
</dbReference>